<organism evidence="8 9">
    <name type="scientific">Williamwhitmania taraxaci</name>
    <dbReference type="NCBI Taxonomy" id="1640674"/>
    <lineage>
        <taxon>Bacteria</taxon>
        <taxon>Pseudomonadati</taxon>
        <taxon>Bacteroidota</taxon>
        <taxon>Bacteroidia</taxon>
        <taxon>Bacteroidales</taxon>
        <taxon>Williamwhitmaniaceae</taxon>
        <taxon>Williamwhitmania</taxon>
    </lineage>
</organism>
<dbReference type="EMBL" id="FMYP01000087">
    <property type="protein sequence ID" value="SDD11934.1"/>
    <property type="molecule type" value="Genomic_DNA"/>
</dbReference>
<dbReference type="GO" id="GO:0015562">
    <property type="term" value="F:efflux transmembrane transporter activity"/>
    <property type="evidence" value="ECO:0007669"/>
    <property type="project" value="InterPro"/>
</dbReference>
<name>A0A1G6S5J6_9BACT</name>
<gene>
    <name evidence="8" type="ORF">SAMN05216323_10873</name>
</gene>
<evidence type="ECO:0000256" key="4">
    <source>
        <dbReference type="ARBA" id="ARBA00023136"/>
    </source>
</evidence>
<dbReference type="GO" id="GO:1990281">
    <property type="term" value="C:efflux pump complex"/>
    <property type="evidence" value="ECO:0007669"/>
    <property type="project" value="TreeGrafter"/>
</dbReference>
<feature type="region of interest" description="Disordered" evidence="6">
    <location>
        <begin position="174"/>
        <end position="228"/>
    </location>
</feature>
<keyword evidence="4" id="KW-0472">Membrane</keyword>
<feature type="chain" id="PRO_5011608675" evidence="7">
    <location>
        <begin position="30"/>
        <end position="480"/>
    </location>
</feature>
<reference evidence="8 9" key="1">
    <citation type="submission" date="2016-09" db="EMBL/GenBank/DDBJ databases">
        <authorList>
            <person name="Capua I."/>
            <person name="De Benedictis P."/>
            <person name="Joannis T."/>
            <person name="Lombin L.H."/>
            <person name="Cattoli G."/>
        </authorList>
    </citation>
    <scope>NUCLEOTIDE SEQUENCE [LARGE SCALE GENOMIC DNA]</scope>
    <source>
        <strain evidence="8 9">A7P-90m</strain>
    </source>
</reference>
<keyword evidence="7" id="KW-0732">Signal</keyword>
<evidence type="ECO:0000256" key="6">
    <source>
        <dbReference type="SAM" id="MobiDB-lite"/>
    </source>
</evidence>
<keyword evidence="5" id="KW-0998">Cell outer membrane</keyword>
<dbReference type="Gene3D" id="1.20.1600.10">
    <property type="entry name" value="Outer membrane efflux proteins (OEP)"/>
    <property type="match status" value="2"/>
</dbReference>
<feature type="signal peptide" evidence="7">
    <location>
        <begin position="1"/>
        <end position="29"/>
    </location>
</feature>
<accession>A0A1G6S5J6</accession>
<dbReference type="OrthoDB" id="1680428at2"/>
<keyword evidence="2" id="KW-1134">Transmembrane beta strand</keyword>
<keyword evidence="9" id="KW-1185">Reference proteome</keyword>
<dbReference type="PANTHER" id="PTHR30026:SF20">
    <property type="entry name" value="OUTER MEMBRANE PROTEIN TOLC"/>
    <property type="match status" value="1"/>
</dbReference>
<evidence type="ECO:0000256" key="3">
    <source>
        <dbReference type="ARBA" id="ARBA00022692"/>
    </source>
</evidence>
<protein>
    <submittedName>
        <fullName evidence="8">Outer membrane protein TolC</fullName>
    </submittedName>
</protein>
<evidence type="ECO:0000256" key="2">
    <source>
        <dbReference type="ARBA" id="ARBA00022452"/>
    </source>
</evidence>
<dbReference type="InterPro" id="IPR051906">
    <property type="entry name" value="TolC-like"/>
</dbReference>
<dbReference type="GO" id="GO:0015288">
    <property type="term" value="F:porin activity"/>
    <property type="evidence" value="ECO:0007669"/>
    <property type="project" value="TreeGrafter"/>
</dbReference>
<dbReference type="AlphaFoldDB" id="A0A1G6S5J6"/>
<evidence type="ECO:0000256" key="1">
    <source>
        <dbReference type="ARBA" id="ARBA00004442"/>
    </source>
</evidence>
<proteinExistence type="predicted"/>
<dbReference type="PANTHER" id="PTHR30026">
    <property type="entry name" value="OUTER MEMBRANE PROTEIN TOLC"/>
    <property type="match status" value="1"/>
</dbReference>
<sequence>MITNRKNNRHKYTVALIATYLCLFLPAYSQSDSLAVYLDLAARNNPGIVQKYNEYQAALQKVPQVGSLPDPDLSIGIFLSPMEVLSGNQVADIRLMQMFPWFGVLKSAKDEMSLMAKAKFESLREAKLQLFFDVQRTAYEYQRIRQNISISQRNVELMRAIERLTLVKFKSSSGSAASTQSNSLKANSSSASASGGMSSSMGGNSANSASPSTSSGMASSSMGASSGGSDLADVYRIQIEIGDLENSISLLQNQSRTVTAKFNSYLNRSMESAIFLSDTLVPDTLGISLIAASDSMLANNPMLGMLSYEKQSLEARKRMVSRMGYPMVGLGVNYTVISKNPMSNSSMNGKDMLMPMVTVTLPIYRKKYRAMQAEAVFQQTATEQSYSTAANALQTEYYEAMQLYQDAERRITLYKAQSALAQRTLEIMVTRFSASESLLTDILRVRLQTLDYELKQVEAVADYNTATAWIKRLMAFSPIQ</sequence>
<dbReference type="GO" id="GO:0009279">
    <property type="term" value="C:cell outer membrane"/>
    <property type="evidence" value="ECO:0007669"/>
    <property type="project" value="UniProtKB-SubCell"/>
</dbReference>
<dbReference type="RefSeq" id="WP_092440726.1">
    <property type="nucleotide sequence ID" value="NZ_FMYP01000087.1"/>
</dbReference>
<dbReference type="STRING" id="1640674.SAMN05216323_10873"/>
<evidence type="ECO:0000256" key="7">
    <source>
        <dbReference type="SAM" id="SignalP"/>
    </source>
</evidence>
<evidence type="ECO:0000256" key="5">
    <source>
        <dbReference type="ARBA" id="ARBA00023237"/>
    </source>
</evidence>
<evidence type="ECO:0000313" key="8">
    <source>
        <dbReference type="EMBL" id="SDD11934.1"/>
    </source>
</evidence>
<keyword evidence="3" id="KW-0812">Transmembrane</keyword>
<dbReference type="SUPFAM" id="SSF56954">
    <property type="entry name" value="Outer membrane efflux proteins (OEP)"/>
    <property type="match status" value="2"/>
</dbReference>
<dbReference type="Proteomes" id="UP000199452">
    <property type="component" value="Unassembled WGS sequence"/>
</dbReference>
<comment type="subcellular location">
    <subcellularLocation>
        <location evidence="1">Cell outer membrane</location>
    </subcellularLocation>
</comment>
<evidence type="ECO:0000313" key="9">
    <source>
        <dbReference type="Proteomes" id="UP000199452"/>
    </source>
</evidence>